<dbReference type="Gene3D" id="3.40.1280.10">
    <property type="match status" value="1"/>
</dbReference>
<keyword evidence="2" id="KW-0808">Transferase</keyword>
<dbReference type="InterPro" id="IPR051259">
    <property type="entry name" value="rRNA_Methyltransferase"/>
</dbReference>
<keyword evidence="5" id="KW-1185">Reference proteome</keyword>
<evidence type="ECO:0000256" key="1">
    <source>
        <dbReference type="ARBA" id="ARBA00022603"/>
    </source>
</evidence>
<dbReference type="Gene3D" id="3.30.1330.30">
    <property type="match status" value="1"/>
</dbReference>
<gene>
    <name evidence="4" type="ORF">JJB09_10170</name>
</gene>
<dbReference type="RefSeq" id="WP_201657039.1">
    <property type="nucleotide sequence ID" value="NZ_JAEQNC010000005.1"/>
</dbReference>
<evidence type="ECO:0000256" key="2">
    <source>
        <dbReference type="ARBA" id="ARBA00022679"/>
    </source>
</evidence>
<sequence>MSGHRAIRIDDPADPRIAGFSDIRERDLRRQHGQFIAEGTVVLRMLADADLRAASGFQMQAVLLLENRLDGLTEILANMRGDVPVYIAGKQVMNAIAGFDIHRGVLALGTRSNARSASELVTSLPESALVVAAAGISNHDNIGSIFRNAAAFGADAVLLDGECCDPLYRKAIRVSVGAALKVPYAITDTTGTLISLLHDRGFALWGLSPRGELDIRAIPASARMALLTGTEGEGLPQHVMASVRTARIAQAPGLDSLNAATATGIALYSIASAMLRI</sequence>
<dbReference type="InterPro" id="IPR001537">
    <property type="entry name" value="SpoU_MeTrfase"/>
</dbReference>
<comment type="caution">
    <text evidence="4">The sequence shown here is derived from an EMBL/GenBank/DDBJ whole genome shotgun (WGS) entry which is preliminary data.</text>
</comment>
<name>A0A936YMT6_9HYPH</name>
<dbReference type="EMBL" id="JAEQNC010000005">
    <property type="protein sequence ID" value="MBL0372393.1"/>
    <property type="molecule type" value="Genomic_DNA"/>
</dbReference>
<dbReference type="PANTHER" id="PTHR43191">
    <property type="entry name" value="RRNA METHYLTRANSFERASE 3"/>
    <property type="match status" value="1"/>
</dbReference>
<proteinExistence type="predicted"/>
<dbReference type="CDD" id="cd18095">
    <property type="entry name" value="SpoU-like_rRNA-MTase"/>
    <property type="match status" value="1"/>
</dbReference>
<dbReference type="GO" id="GO:0006396">
    <property type="term" value="P:RNA processing"/>
    <property type="evidence" value="ECO:0007669"/>
    <property type="project" value="InterPro"/>
</dbReference>
<dbReference type="AlphaFoldDB" id="A0A936YMT6"/>
<feature type="domain" description="tRNA/rRNA methyltransferase SpoU type" evidence="3">
    <location>
        <begin position="129"/>
        <end position="268"/>
    </location>
</feature>
<keyword evidence="1 4" id="KW-0489">Methyltransferase</keyword>
<dbReference type="GO" id="GO:0032259">
    <property type="term" value="P:methylation"/>
    <property type="evidence" value="ECO:0007669"/>
    <property type="project" value="UniProtKB-KW"/>
</dbReference>
<accession>A0A936YMT6</accession>
<dbReference type="InterPro" id="IPR029064">
    <property type="entry name" value="Ribosomal_eL30-like_sf"/>
</dbReference>
<protein>
    <submittedName>
        <fullName evidence="4">RNA methyltransferase</fullName>
    </submittedName>
</protein>
<dbReference type="GO" id="GO:0008173">
    <property type="term" value="F:RNA methyltransferase activity"/>
    <property type="evidence" value="ECO:0007669"/>
    <property type="project" value="InterPro"/>
</dbReference>
<dbReference type="SUPFAM" id="SSF75217">
    <property type="entry name" value="alpha/beta knot"/>
    <property type="match status" value="1"/>
</dbReference>
<dbReference type="Pfam" id="PF00588">
    <property type="entry name" value="SpoU_methylase"/>
    <property type="match status" value="1"/>
</dbReference>
<evidence type="ECO:0000313" key="4">
    <source>
        <dbReference type="EMBL" id="MBL0372393.1"/>
    </source>
</evidence>
<dbReference type="SUPFAM" id="SSF55315">
    <property type="entry name" value="L30e-like"/>
    <property type="match status" value="1"/>
</dbReference>
<organism evidence="4 5">
    <name type="scientific">Rhizobium setariae</name>
    <dbReference type="NCBI Taxonomy" id="2801340"/>
    <lineage>
        <taxon>Bacteria</taxon>
        <taxon>Pseudomonadati</taxon>
        <taxon>Pseudomonadota</taxon>
        <taxon>Alphaproteobacteria</taxon>
        <taxon>Hyphomicrobiales</taxon>
        <taxon>Rhizobiaceae</taxon>
        <taxon>Rhizobium/Agrobacterium group</taxon>
        <taxon>Rhizobium</taxon>
    </lineage>
</organism>
<evidence type="ECO:0000259" key="3">
    <source>
        <dbReference type="Pfam" id="PF00588"/>
    </source>
</evidence>
<evidence type="ECO:0000313" key="5">
    <source>
        <dbReference type="Proteomes" id="UP000633219"/>
    </source>
</evidence>
<dbReference type="PANTHER" id="PTHR43191:SF12">
    <property type="entry name" value="RRNA METHYLASE"/>
    <property type="match status" value="1"/>
</dbReference>
<dbReference type="Proteomes" id="UP000633219">
    <property type="component" value="Unassembled WGS sequence"/>
</dbReference>
<dbReference type="InterPro" id="IPR029028">
    <property type="entry name" value="Alpha/beta_knot_MTases"/>
</dbReference>
<reference evidence="4" key="1">
    <citation type="submission" date="2021-01" db="EMBL/GenBank/DDBJ databases">
        <title>Rhizobium sp. strain KVB221 16S ribosomal RNA gene Genome sequencing and assembly.</title>
        <authorList>
            <person name="Kang M."/>
        </authorList>
    </citation>
    <scope>NUCLEOTIDE SEQUENCE</scope>
    <source>
        <strain evidence="4">KVB221</strain>
    </source>
</reference>
<dbReference type="InterPro" id="IPR029026">
    <property type="entry name" value="tRNA_m1G_MTases_N"/>
</dbReference>
<dbReference type="GO" id="GO:0003723">
    <property type="term" value="F:RNA binding"/>
    <property type="evidence" value="ECO:0007669"/>
    <property type="project" value="InterPro"/>
</dbReference>